<dbReference type="InterPro" id="IPR011032">
    <property type="entry name" value="GroES-like_sf"/>
</dbReference>
<evidence type="ECO:0000259" key="2">
    <source>
        <dbReference type="Pfam" id="PF00107"/>
    </source>
</evidence>
<keyword evidence="1" id="KW-0560">Oxidoreductase</keyword>
<evidence type="ECO:0000313" key="5">
    <source>
        <dbReference type="Proteomes" id="UP001281410"/>
    </source>
</evidence>
<dbReference type="AlphaFoldDB" id="A0AAE0AL18"/>
<organism evidence="4 5">
    <name type="scientific">Dipteronia sinensis</name>
    <dbReference type="NCBI Taxonomy" id="43782"/>
    <lineage>
        <taxon>Eukaryota</taxon>
        <taxon>Viridiplantae</taxon>
        <taxon>Streptophyta</taxon>
        <taxon>Embryophyta</taxon>
        <taxon>Tracheophyta</taxon>
        <taxon>Spermatophyta</taxon>
        <taxon>Magnoliopsida</taxon>
        <taxon>eudicotyledons</taxon>
        <taxon>Gunneridae</taxon>
        <taxon>Pentapetalae</taxon>
        <taxon>rosids</taxon>
        <taxon>malvids</taxon>
        <taxon>Sapindales</taxon>
        <taxon>Sapindaceae</taxon>
        <taxon>Hippocastanoideae</taxon>
        <taxon>Acereae</taxon>
        <taxon>Dipteronia</taxon>
    </lineage>
</organism>
<name>A0AAE0AL18_9ROSI</name>
<accession>A0AAE0AL18</accession>
<dbReference type="InterPro" id="IPR041694">
    <property type="entry name" value="ADH_N_2"/>
</dbReference>
<evidence type="ECO:0000256" key="1">
    <source>
        <dbReference type="ARBA" id="ARBA00023002"/>
    </source>
</evidence>
<dbReference type="GO" id="GO:0032440">
    <property type="term" value="F:2-alkenal reductase [NAD(P)H] activity"/>
    <property type="evidence" value="ECO:0007669"/>
    <property type="project" value="TreeGrafter"/>
</dbReference>
<dbReference type="Proteomes" id="UP001281410">
    <property type="component" value="Unassembled WGS sequence"/>
</dbReference>
<feature type="domain" description="Alcohol dehydrogenase-like C-terminal" evidence="2">
    <location>
        <begin position="167"/>
        <end position="250"/>
    </location>
</feature>
<comment type="caution">
    <text evidence="4">The sequence shown here is derived from an EMBL/GenBank/DDBJ whole genome shotgun (WGS) entry which is preliminary data.</text>
</comment>
<protein>
    <submittedName>
        <fullName evidence="4">Uncharacterized protein</fullName>
    </submittedName>
</protein>
<sequence length="285" mass="31729">MANNKQLVLNNYVNGVIGVPQESHMYLSTASISSKVEQEYKIGVVLVKNLYLACDPYMRIRMGNHQNREFGNFIPGYPINGFGVAKVLDSTHLSFKEGDFVWGTTGWEEYSVITTPERLCKIHYTDVPLSYYAGILGMPGLTAYVGFFEICSPKTGDHVFVSAASGAVGQLVGQFAKFLGCHVVGSREKVELLKDRLGFDGAFNYKEEPDLNAALKRRIRMQGFVVFDYCSMYPKFLDMVLPYLREGRLVYVEDITEGILNGPAAFLGIFTGKCFGKKVIKVSGE</sequence>
<dbReference type="Gene3D" id="3.90.180.10">
    <property type="entry name" value="Medium-chain alcohol dehydrogenases, catalytic domain"/>
    <property type="match status" value="1"/>
</dbReference>
<dbReference type="Gene3D" id="3.40.50.720">
    <property type="entry name" value="NAD(P)-binding Rossmann-like Domain"/>
    <property type="match status" value="1"/>
</dbReference>
<dbReference type="InterPro" id="IPR013149">
    <property type="entry name" value="ADH-like_C"/>
</dbReference>
<keyword evidence="5" id="KW-1185">Reference proteome</keyword>
<evidence type="ECO:0000259" key="3">
    <source>
        <dbReference type="Pfam" id="PF16884"/>
    </source>
</evidence>
<dbReference type="SUPFAM" id="SSF51735">
    <property type="entry name" value="NAD(P)-binding Rossmann-fold domains"/>
    <property type="match status" value="1"/>
</dbReference>
<dbReference type="Pfam" id="PF16884">
    <property type="entry name" value="ADH_N_2"/>
    <property type="match status" value="1"/>
</dbReference>
<dbReference type="PANTHER" id="PTHR43205">
    <property type="entry name" value="PROSTAGLANDIN REDUCTASE"/>
    <property type="match status" value="1"/>
</dbReference>
<feature type="domain" description="Oxidoreductase N-terminal" evidence="3">
    <location>
        <begin position="17"/>
        <end position="115"/>
    </location>
</feature>
<dbReference type="PANTHER" id="PTHR43205:SF7">
    <property type="entry name" value="PROSTAGLANDIN REDUCTASE 1"/>
    <property type="match status" value="1"/>
</dbReference>
<gene>
    <name evidence="4" type="ORF">Dsin_013976</name>
</gene>
<reference evidence="4" key="1">
    <citation type="journal article" date="2023" name="Plant J.">
        <title>Genome sequences and population genomics provide insights into the demographic history, inbreeding, and mutation load of two 'living fossil' tree species of Dipteronia.</title>
        <authorList>
            <person name="Feng Y."/>
            <person name="Comes H.P."/>
            <person name="Chen J."/>
            <person name="Zhu S."/>
            <person name="Lu R."/>
            <person name="Zhang X."/>
            <person name="Li P."/>
            <person name="Qiu J."/>
            <person name="Olsen K.M."/>
            <person name="Qiu Y."/>
        </authorList>
    </citation>
    <scope>NUCLEOTIDE SEQUENCE</scope>
    <source>
        <strain evidence="4">NBL</strain>
    </source>
</reference>
<dbReference type="EMBL" id="JANJYJ010000004">
    <property type="protein sequence ID" value="KAK3220006.1"/>
    <property type="molecule type" value="Genomic_DNA"/>
</dbReference>
<evidence type="ECO:0000313" key="4">
    <source>
        <dbReference type="EMBL" id="KAK3220006.1"/>
    </source>
</evidence>
<proteinExistence type="predicted"/>
<dbReference type="InterPro" id="IPR036291">
    <property type="entry name" value="NAD(P)-bd_dom_sf"/>
</dbReference>
<dbReference type="InterPro" id="IPR045010">
    <property type="entry name" value="MDR_fam"/>
</dbReference>
<dbReference type="SUPFAM" id="SSF50129">
    <property type="entry name" value="GroES-like"/>
    <property type="match status" value="1"/>
</dbReference>
<dbReference type="Pfam" id="PF00107">
    <property type="entry name" value="ADH_zinc_N"/>
    <property type="match status" value="1"/>
</dbReference>